<name>A0A7W3LYU7_ACTNM</name>
<gene>
    <name evidence="1" type="ORF">HNR61_008397</name>
</gene>
<dbReference type="AlphaFoldDB" id="A0A7W3LYU7"/>
<keyword evidence="2" id="KW-1185">Reference proteome</keyword>
<comment type="caution">
    <text evidence="1">The sequence shown here is derived from an EMBL/GenBank/DDBJ whole genome shotgun (WGS) entry which is preliminary data.</text>
</comment>
<evidence type="ECO:0000313" key="1">
    <source>
        <dbReference type="EMBL" id="MBA8956708.1"/>
    </source>
</evidence>
<dbReference type="RefSeq" id="WP_182848594.1">
    <property type="nucleotide sequence ID" value="NZ_BAAALP010000038.1"/>
</dbReference>
<proteinExistence type="predicted"/>
<accession>A0A7W3LYU7</accession>
<dbReference type="Proteomes" id="UP000572680">
    <property type="component" value="Unassembled WGS sequence"/>
</dbReference>
<protein>
    <recommendedName>
        <fullName evidence="3">DUF4333 domain-containing protein</fullName>
    </recommendedName>
</protein>
<evidence type="ECO:0008006" key="3">
    <source>
        <dbReference type="Google" id="ProtNLM"/>
    </source>
</evidence>
<evidence type="ECO:0000313" key="2">
    <source>
        <dbReference type="Proteomes" id="UP000572680"/>
    </source>
</evidence>
<dbReference type="EMBL" id="JACJIA010000017">
    <property type="protein sequence ID" value="MBA8956708.1"/>
    <property type="molecule type" value="Genomic_DNA"/>
</dbReference>
<sequence length="138" mass="14693">MKSIPLKSVPRKPVLFGLLALAVVGVGAAVVYVTLIDVKELRHPTQAKLRGAVPKAATAELQARGVALNTGLTCQDMPGWTKEKMRVACTGKAAGNKRVQVIATGEEATRDHYYTILVDGRPVVENASCLGPDCKVKE</sequence>
<reference evidence="1 2" key="1">
    <citation type="submission" date="2020-08" db="EMBL/GenBank/DDBJ databases">
        <title>Genomic Encyclopedia of Type Strains, Phase IV (KMG-IV): sequencing the most valuable type-strain genomes for metagenomic binning, comparative biology and taxonomic classification.</title>
        <authorList>
            <person name="Goeker M."/>
        </authorList>
    </citation>
    <scope>NUCLEOTIDE SEQUENCE [LARGE SCALE GENOMIC DNA]</scope>
    <source>
        <strain evidence="1 2">DSM 44197</strain>
    </source>
</reference>
<organism evidence="1 2">
    <name type="scientific">Actinomadura namibiensis</name>
    <dbReference type="NCBI Taxonomy" id="182080"/>
    <lineage>
        <taxon>Bacteria</taxon>
        <taxon>Bacillati</taxon>
        <taxon>Actinomycetota</taxon>
        <taxon>Actinomycetes</taxon>
        <taxon>Streptosporangiales</taxon>
        <taxon>Thermomonosporaceae</taxon>
        <taxon>Actinomadura</taxon>
    </lineage>
</organism>